<feature type="transmembrane region" description="Helical" evidence="2">
    <location>
        <begin position="63"/>
        <end position="81"/>
    </location>
</feature>
<organism evidence="3 4">
    <name type="scientific">Lysobacter enzymogenes</name>
    <dbReference type="NCBI Taxonomy" id="69"/>
    <lineage>
        <taxon>Bacteria</taxon>
        <taxon>Pseudomonadati</taxon>
        <taxon>Pseudomonadota</taxon>
        <taxon>Gammaproteobacteria</taxon>
        <taxon>Lysobacterales</taxon>
        <taxon>Lysobacteraceae</taxon>
        <taxon>Lysobacter</taxon>
    </lineage>
</organism>
<gene>
    <name evidence="3" type="ORF">D9T17_08005</name>
</gene>
<dbReference type="RefSeq" id="WP_123646951.1">
    <property type="nucleotide sequence ID" value="NZ_RCTY01000020.1"/>
</dbReference>
<feature type="transmembrane region" description="Helical" evidence="2">
    <location>
        <begin position="88"/>
        <end position="116"/>
    </location>
</feature>
<name>A0A3N2RK12_LYSEN</name>
<proteinExistence type="predicted"/>
<evidence type="ECO:0000313" key="4">
    <source>
        <dbReference type="Proteomes" id="UP000275910"/>
    </source>
</evidence>
<sequence length="201" mass="21399">MPTVMTHAVVPLALGLALGRQRISPRLLAAGALAAMLPDADVVAFKLGIAYADDFGHRGASHSFAFAAALAALGALAAPWLRAPRWRAAWWLFLCAASHPLLDALTDGGLGVALYWPWSDARIFAPWRPIEVSPIGARFFSARGLDVLWSEAQWVVLPALSLGIAGALLRKLTRAPAAAPRRGRAGQERAGQERTAQEPAQ</sequence>
<evidence type="ECO:0000256" key="1">
    <source>
        <dbReference type="SAM" id="MobiDB-lite"/>
    </source>
</evidence>
<dbReference type="Pfam" id="PF04307">
    <property type="entry name" value="YdjM"/>
    <property type="match status" value="1"/>
</dbReference>
<keyword evidence="2" id="KW-0472">Membrane</keyword>
<protein>
    <submittedName>
        <fullName evidence="3">Metal-dependent hydrolase</fullName>
    </submittedName>
</protein>
<evidence type="ECO:0000256" key="2">
    <source>
        <dbReference type="SAM" id="Phobius"/>
    </source>
</evidence>
<dbReference type="InterPro" id="IPR007404">
    <property type="entry name" value="YdjM-like"/>
</dbReference>
<feature type="region of interest" description="Disordered" evidence="1">
    <location>
        <begin position="177"/>
        <end position="201"/>
    </location>
</feature>
<evidence type="ECO:0000313" key="3">
    <source>
        <dbReference type="EMBL" id="ROU07711.1"/>
    </source>
</evidence>
<feature type="compositionally biased region" description="Basic and acidic residues" evidence="1">
    <location>
        <begin position="185"/>
        <end position="201"/>
    </location>
</feature>
<feature type="transmembrane region" description="Helical" evidence="2">
    <location>
        <begin position="152"/>
        <end position="172"/>
    </location>
</feature>
<dbReference type="EMBL" id="RCTY01000020">
    <property type="protein sequence ID" value="ROU07711.1"/>
    <property type="molecule type" value="Genomic_DNA"/>
</dbReference>
<keyword evidence="3" id="KW-0378">Hydrolase</keyword>
<dbReference type="Proteomes" id="UP000275910">
    <property type="component" value="Unassembled WGS sequence"/>
</dbReference>
<keyword evidence="2" id="KW-1133">Transmembrane helix</keyword>
<dbReference type="PANTHER" id="PTHR35531:SF1">
    <property type="entry name" value="INNER MEMBRANE PROTEIN YBCI-RELATED"/>
    <property type="match status" value="1"/>
</dbReference>
<dbReference type="PANTHER" id="PTHR35531">
    <property type="entry name" value="INNER MEMBRANE PROTEIN YBCI-RELATED"/>
    <property type="match status" value="1"/>
</dbReference>
<accession>A0A3N2RK12</accession>
<keyword evidence="2" id="KW-0812">Transmembrane</keyword>
<comment type="caution">
    <text evidence="3">The sequence shown here is derived from an EMBL/GenBank/DDBJ whole genome shotgun (WGS) entry which is preliminary data.</text>
</comment>
<reference evidence="3 4" key="1">
    <citation type="submission" date="2018-10" db="EMBL/GenBank/DDBJ databases">
        <title>The genome of Lysobacter enzymogenes OH11.</title>
        <authorList>
            <person name="Liu F."/>
            <person name="Zhao Y."/>
            <person name="Qian G."/>
            <person name="Chen Y."/>
            <person name="Xu H."/>
        </authorList>
    </citation>
    <scope>NUCLEOTIDE SEQUENCE [LARGE SCALE GENOMIC DNA]</scope>
    <source>
        <strain evidence="3 4">OH11</strain>
    </source>
</reference>
<dbReference type="AlphaFoldDB" id="A0A3N2RK12"/>
<dbReference type="GO" id="GO:0016787">
    <property type="term" value="F:hydrolase activity"/>
    <property type="evidence" value="ECO:0007669"/>
    <property type="project" value="UniProtKB-KW"/>
</dbReference>